<comment type="function">
    <text evidence="6">RNaseP catalyzes the removal of the 5'-leader sequence from pre-tRNA to produce the mature 5'-terminus. It can also cleave other RNA substrates such as 4.5S RNA. The protein component plays an auxiliary but essential role in vivo by binding to the 5'-leader sequence and broadening the substrate specificity of the ribozyme.</text>
</comment>
<name>A0A4P6MR84_9BACT</name>
<accession>A0A4P6MR84</accession>
<dbReference type="InterPro" id="IPR020568">
    <property type="entry name" value="Ribosomal_Su5_D2-typ_SF"/>
</dbReference>
<dbReference type="GO" id="GO:0042781">
    <property type="term" value="F:3'-tRNA processing endoribonuclease activity"/>
    <property type="evidence" value="ECO:0007669"/>
    <property type="project" value="TreeGrafter"/>
</dbReference>
<dbReference type="GO" id="GO:0030677">
    <property type="term" value="C:ribonuclease P complex"/>
    <property type="evidence" value="ECO:0007669"/>
    <property type="project" value="TreeGrafter"/>
</dbReference>
<evidence type="ECO:0000313" key="9">
    <source>
        <dbReference type="Proteomes" id="UP000289326"/>
    </source>
</evidence>
<comment type="subunit">
    <text evidence="6">Consists of a catalytic RNA component (M1 or rnpB) and a protein subunit.</text>
</comment>
<dbReference type="PANTHER" id="PTHR33992:SF1">
    <property type="entry name" value="RIBONUCLEASE P PROTEIN COMPONENT"/>
    <property type="match status" value="1"/>
</dbReference>
<keyword evidence="4 6" id="KW-0378">Hydrolase</keyword>
<dbReference type="GO" id="GO:0000049">
    <property type="term" value="F:tRNA binding"/>
    <property type="evidence" value="ECO:0007669"/>
    <property type="project" value="UniProtKB-UniRule"/>
</dbReference>
<dbReference type="Proteomes" id="UP000289326">
    <property type="component" value="Chromosome"/>
</dbReference>
<dbReference type="Gene3D" id="3.30.230.10">
    <property type="match status" value="1"/>
</dbReference>
<keyword evidence="5 6" id="KW-0694">RNA-binding</keyword>
<evidence type="ECO:0000256" key="1">
    <source>
        <dbReference type="ARBA" id="ARBA00022694"/>
    </source>
</evidence>
<keyword evidence="9" id="KW-1185">Reference proteome</keyword>
<dbReference type="Pfam" id="PF00825">
    <property type="entry name" value="Ribonuclease_P"/>
    <property type="match status" value="1"/>
</dbReference>
<dbReference type="EMBL" id="CP034841">
    <property type="protein sequence ID" value="QBF34331.1"/>
    <property type="molecule type" value="Genomic_DNA"/>
</dbReference>
<dbReference type="GO" id="GO:0004526">
    <property type="term" value="F:ribonuclease P activity"/>
    <property type="evidence" value="ECO:0007669"/>
    <property type="project" value="UniProtKB-UniRule"/>
</dbReference>
<dbReference type="AlphaFoldDB" id="A0A4P6MR84"/>
<sequence>MKKQYRLQKSWEFDSVIKNKQQAINKFLIIYYQQNQSFKIGITVPKKFCNAVYRNYYKRQLKSIIHSLKIYHLNFHFVIILRKDFLNLDYETKLKTTERLFSKIKYAK</sequence>
<organism evidence="8 9">
    <name type="scientific">Mycoplasmopsis phocirhinis</name>
    <dbReference type="NCBI Taxonomy" id="142650"/>
    <lineage>
        <taxon>Bacteria</taxon>
        <taxon>Bacillati</taxon>
        <taxon>Mycoplasmatota</taxon>
        <taxon>Mycoplasmoidales</taxon>
        <taxon>Metamycoplasmataceae</taxon>
        <taxon>Mycoplasmopsis</taxon>
    </lineage>
</organism>
<dbReference type="EC" id="3.1.26.5" evidence="6 7"/>
<dbReference type="SUPFAM" id="SSF54211">
    <property type="entry name" value="Ribosomal protein S5 domain 2-like"/>
    <property type="match status" value="1"/>
</dbReference>
<dbReference type="KEGG" id="mphi:EG856_00040"/>
<comment type="similarity">
    <text evidence="6">Belongs to the RnpA family.</text>
</comment>
<comment type="catalytic activity">
    <reaction evidence="6">
        <text>Endonucleolytic cleavage of RNA, removing 5'-extranucleotides from tRNA precursor.</text>
        <dbReference type="EC" id="3.1.26.5"/>
    </reaction>
</comment>
<protein>
    <recommendedName>
        <fullName evidence="6 7">Ribonuclease P protein component</fullName>
        <shortName evidence="6">RNase P protein</shortName>
        <shortName evidence="6">RNaseP protein</shortName>
        <ecNumber evidence="6 7">3.1.26.5</ecNumber>
    </recommendedName>
    <alternativeName>
        <fullName evidence="6">Protein C5</fullName>
    </alternativeName>
</protein>
<evidence type="ECO:0000256" key="6">
    <source>
        <dbReference type="HAMAP-Rule" id="MF_00227"/>
    </source>
</evidence>
<evidence type="ECO:0000313" key="8">
    <source>
        <dbReference type="EMBL" id="QBF34331.1"/>
    </source>
</evidence>
<keyword evidence="1 6" id="KW-0819">tRNA processing</keyword>
<evidence type="ECO:0000256" key="5">
    <source>
        <dbReference type="ARBA" id="ARBA00022884"/>
    </source>
</evidence>
<dbReference type="InterPro" id="IPR014721">
    <property type="entry name" value="Ribsml_uS5_D2-typ_fold_subgr"/>
</dbReference>
<keyword evidence="2 6" id="KW-0540">Nuclease</keyword>
<dbReference type="GO" id="GO:0001682">
    <property type="term" value="P:tRNA 5'-leader removal"/>
    <property type="evidence" value="ECO:0007669"/>
    <property type="project" value="UniProtKB-UniRule"/>
</dbReference>
<dbReference type="NCBIfam" id="TIGR00188">
    <property type="entry name" value="rnpA"/>
    <property type="match status" value="1"/>
</dbReference>
<dbReference type="PANTHER" id="PTHR33992">
    <property type="entry name" value="RIBONUCLEASE P PROTEIN COMPONENT"/>
    <property type="match status" value="1"/>
</dbReference>
<proteinExistence type="inferred from homology"/>
<gene>
    <name evidence="6 8" type="primary">rnpA</name>
    <name evidence="8" type="ORF">EG856_00040</name>
</gene>
<evidence type="ECO:0000256" key="4">
    <source>
        <dbReference type="ARBA" id="ARBA00022801"/>
    </source>
</evidence>
<dbReference type="HAMAP" id="MF_00227">
    <property type="entry name" value="RNase_P"/>
    <property type="match status" value="1"/>
</dbReference>
<evidence type="ECO:0000256" key="2">
    <source>
        <dbReference type="ARBA" id="ARBA00022722"/>
    </source>
</evidence>
<keyword evidence="3 6" id="KW-0255">Endonuclease</keyword>
<reference evidence="8 9" key="1">
    <citation type="submission" date="2019-01" db="EMBL/GenBank/DDBJ databases">
        <title>Complete sequence and annotation of the Mycoplasma phocirhinis strain 852T genome.</title>
        <authorList>
            <person name="Frasca S.Jr."/>
            <person name="Kutish G.F."/>
            <person name="Castellanos Gell J."/>
            <person name="Michaels D.L."/>
            <person name="Brown D.R."/>
        </authorList>
    </citation>
    <scope>NUCLEOTIDE SEQUENCE [LARGE SCALE GENOMIC DNA]</scope>
    <source>
        <strain evidence="8 9">852</strain>
    </source>
</reference>
<evidence type="ECO:0000256" key="7">
    <source>
        <dbReference type="NCBIfam" id="TIGR00188"/>
    </source>
</evidence>
<dbReference type="InterPro" id="IPR000100">
    <property type="entry name" value="RNase_P"/>
</dbReference>
<evidence type="ECO:0000256" key="3">
    <source>
        <dbReference type="ARBA" id="ARBA00022759"/>
    </source>
</evidence>
<dbReference type="OrthoDB" id="9810867at2"/>
<dbReference type="RefSeq" id="WP_130429109.1">
    <property type="nucleotide sequence ID" value="NZ_CP034841.1"/>
</dbReference>